<evidence type="ECO:0000256" key="5">
    <source>
        <dbReference type="ARBA" id="ARBA00023136"/>
    </source>
</evidence>
<dbReference type="OrthoDB" id="2802411at2759"/>
<evidence type="ECO:0000256" key="1">
    <source>
        <dbReference type="ARBA" id="ARBA00004370"/>
    </source>
</evidence>
<keyword evidence="4 6" id="KW-1133">Transmembrane helix</keyword>
<protein>
    <submittedName>
        <fullName evidence="7">Uncharacterized protein</fullName>
    </submittedName>
</protein>
<reference evidence="7 8" key="1">
    <citation type="submission" date="2020-04" db="EMBL/GenBank/DDBJ databases">
        <authorList>
            <person name="Laetsch R D."/>
            <person name="Stevens L."/>
            <person name="Kumar S."/>
            <person name="Blaxter L. M."/>
        </authorList>
    </citation>
    <scope>NUCLEOTIDE SEQUENCE [LARGE SCALE GENOMIC DNA]</scope>
</reference>
<evidence type="ECO:0000256" key="6">
    <source>
        <dbReference type="SAM" id="Phobius"/>
    </source>
</evidence>
<dbReference type="AlphaFoldDB" id="A0A8S1F4L0"/>
<keyword evidence="8" id="KW-1185">Reference proteome</keyword>
<comment type="subcellular location">
    <subcellularLocation>
        <location evidence="1">Membrane</location>
    </subcellularLocation>
</comment>
<sequence length="310" mass="34739">MVNVVTVDTKTGYIETDNDRLVMVILLIFLPPLAVFFKARGCTGKVGLSILLYIFFIFPSYCHAVWFCFIRGREHELLQFAVKMILLKSLFIITIVEAAAFEKFEIGQQTYVQIEAVHLIDTPLGIQIVHAVVPVSPIPINIALISPGVWYIPEQDGFPKLGYLTSSGWFFLNQTEYRQVSRKSTAKKASKNAQLDVTSLLRLAPSSLDGIQFIRKGNIGAYVFNENDVENGKISGKLEENTKSGDAQIIQTGNLAAYIFSEVPQSSTDSLYWLLPAIPPSKTSMPHTTRLHDSSLLLYYEMPRLVRLKS</sequence>
<name>A0A8S1F4L0_9PELO</name>
<feature type="transmembrane region" description="Helical" evidence="6">
    <location>
        <begin position="78"/>
        <end position="101"/>
    </location>
</feature>
<comment type="caution">
    <text evidence="7">The sequence shown here is derived from an EMBL/GenBank/DDBJ whole genome shotgun (WGS) entry which is preliminary data.</text>
</comment>
<evidence type="ECO:0000256" key="2">
    <source>
        <dbReference type="ARBA" id="ARBA00009530"/>
    </source>
</evidence>
<dbReference type="EMBL" id="CADEPM010000006">
    <property type="protein sequence ID" value="CAB3407049.1"/>
    <property type="molecule type" value="Genomic_DNA"/>
</dbReference>
<keyword evidence="5 6" id="KW-0472">Membrane</keyword>
<evidence type="ECO:0000256" key="3">
    <source>
        <dbReference type="ARBA" id="ARBA00022692"/>
    </source>
</evidence>
<dbReference type="GO" id="GO:0016020">
    <property type="term" value="C:membrane"/>
    <property type="evidence" value="ECO:0007669"/>
    <property type="project" value="UniProtKB-SubCell"/>
</dbReference>
<keyword evidence="3 6" id="KW-0812">Transmembrane</keyword>
<dbReference type="Pfam" id="PF01679">
    <property type="entry name" value="Pmp3"/>
    <property type="match status" value="1"/>
</dbReference>
<evidence type="ECO:0000256" key="4">
    <source>
        <dbReference type="ARBA" id="ARBA00022989"/>
    </source>
</evidence>
<comment type="similarity">
    <text evidence="2">Belongs to the UPF0057 (PMP3) family.</text>
</comment>
<evidence type="ECO:0000313" key="8">
    <source>
        <dbReference type="Proteomes" id="UP000494206"/>
    </source>
</evidence>
<evidence type="ECO:0000313" key="7">
    <source>
        <dbReference type="EMBL" id="CAB3407049.1"/>
    </source>
</evidence>
<feature type="transmembrane region" description="Helical" evidence="6">
    <location>
        <begin position="20"/>
        <end position="38"/>
    </location>
</feature>
<feature type="transmembrane region" description="Helical" evidence="6">
    <location>
        <begin position="50"/>
        <end position="72"/>
    </location>
</feature>
<dbReference type="Proteomes" id="UP000494206">
    <property type="component" value="Unassembled WGS sequence"/>
</dbReference>
<gene>
    <name evidence="7" type="ORF">CBOVIS_LOCUS9033</name>
</gene>
<accession>A0A8S1F4L0</accession>
<organism evidence="7 8">
    <name type="scientific">Caenorhabditis bovis</name>
    <dbReference type="NCBI Taxonomy" id="2654633"/>
    <lineage>
        <taxon>Eukaryota</taxon>
        <taxon>Metazoa</taxon>
        <taxon>Ecdysozoa</taxon>
        <taxon>Nematoda</taxon>
        <taxon>Chromadorea</taxon>
        <taxon>Rhabditida</taxon>
        <taxon>Rhabditina</taxon>
        <taxon>Rhabditomorpha</taxon>
        <taxon>Rhabditoidea</taxon>
        <taxon>Rhabditidae</taxon>
        <taxon>Peloderinae</taxon>
        <taxon>Caenorhabditis</taxon>
    </lineage>
</organism>
<dbReference type="InterPro" id="IPR000612">
    <property type="entry name" value="PMP3"/>
</dbReference>
<proteinExistence type="inferred from homology"/>